<accession>A0A3S4EEW7</accession>
<evidence type="ECO:0000256" key="4">
    <source>
        <dbReference type="ARBA" id="ARBA00022519"/>
    </source>
</evidence>
<dbReference type="PROSITE" id="PS50928">
    <property type="entry name" value="ABC_TM1"/>
    <property type="match status" value="1"/>
</dbReference>
<comment type="similarity">
    <text evidence="8">Belongs to the binding-protein-dependent transport system permease family.</text>
</comment>
<feature type="transmembrane region" description="Helical" evidence="8">
    <location>
        <begin position="232"/>
        <end position="256"/>
    </location>
</feature>
<dbReference type="Proteomes" id="UP001177527">
    <property type="component" value="Chromosome"/>
</dbReference>
<dbReference type="Pfam" id="PF00528">
    <property type="entry name" value="BPD_transp_1"/>
    <property type="match status" value="1"/>
</dbReference>
<keyword evidence="4" id="KW-0997">Cell inner membrane</keyword>
<reference evidence="11" key="2">
    <citation type="submission" date="2023-04" db="EMBL/GenBank/DDBJ databases">
        <title>APH(3)-Id, a novel chromosomal aminoglycoside phosphotransferase, identified from an environmental isolate of Kluyvera intermedia DW18.</title>
        <authorList>
            <person name="Sha Y."/>
        </authorList>
    </citation>
    <scope>NUCLEOTIDE SEQUENCE</scope>
    <source>
        <strain evidence="11">DW18</strain>
    </source>
</reference>
<evidence type="ECO:0000256" key="7">
    <source>
        <dbReference type="ARBA" id="ARBA00023136"/>
    </source>
</evidence>
<evidence type="ECO:0000313" key="13">
    <source>
        <dbReference type="Proteomes" id="UP001177527"/>
    </source>
</evidence>
<dbReference type="Gene3D" id="1.10.3720.10">
    <property type="entry name" value="MetI-like"/>
    <property type="match status" value="1"/>
</dbReference>
<dbReference type="GO" id="GO:0005886">
    <property type="term" value="C:plasma membrane"/>
    <property type="evidence" value="ECO:0007669"/>
    <property type="project" value="UniProtKB-SubCell"/>
</dbReference>
<dbReference type="InterPro" id="IPR035906">
    <property type="entry name" value="MetI-like_sf"/>
</dbReference>
<organism evidence="11 13">
    <name type="scientific">Kluyvera intermedia</name>
    <name type="common">Enterobacter intermedius</name>
    <dbReference type="NCBI Taxonomy" id="61648"/>
    <lineage>
        <taxon>Bacteria</taxon>
        <taxon>Pseudomonadati</taxon>
        <taxon>Pseudomonadota</taxon>
        <taxon>Gammaproteobacteria</taxon>
        <taxon>Enterobacterales</taxon>
        <taxon>Enterobacteriaceae</taxon>
        <taxon>Kluyvera</taxon>
    </lineage>
</organism>
<sequence length="271" mass="29356">MHSERAPLFLKIAAWGGVIFLHFPLVIIALYAFNTEDAAFSFPPQGLTLRWFSEAAGRGDIFESVTLSLKIAALSTAIALILGTLAAAALWRREFFGKSAISLLLLLPIALPGIVTGLALLTAFKAVGLEPGLLTIVIGHATFCVVVVFNNVVARFRRTSWNLVEASMDLGANGWQTFRHIVLPNLSSALLAGGMLAFALSFDEIIVTTFTAGHERTLPLWLLNQLGRPRDVPVTNVVALLVMLLTMIPILGAWWLTREDEGSTNGSTTFK</sequence>
<evidence type="ECO:0000256" key="2">
    <source>
        <dbReference type="ARBA" id="ARBA00022448"/>
    </source>
</evidence>
<dbReference type="RefSeq" id="WP_062776903.1">
    <property type="nucleotide sequence ID" value="NZ_CP045843.1"/>
</dbReference>
<evidence type="ECO:0000256" key="1">
    <source>
        <dbReference type="ARBA" id="ARBA00004429"/>
    </source>
</evidence>
<evidence type="ECO:0000313" key="12">
    <source>
        <dbReference type="Proteomes" id="UP000344450"/>
    </source>
</evidence>
<dbReference type="AlphaFoldDB" id="A0A3S4EEW7"/>
<feature type="transmembrane region" description="Helical" evidence="8">
    <location>
        <begin position="103"/>
        <end position="127"/>
    </location>
</feature>
<keyword evidence="7 8" id="KW-0472">Membrane</keyword>
<dbReference type="InterPro" id="IPR000515">
    <property type="entry name" value="MetI-like"/>
</dbReference>
<reference evidence="10 12" key="1">
    <citation type="submission" date="2019-10" db="EMBL/GenBank/DDBJ databases">
        <title>Complete genome sequencing of drug resistant plasmids in Kluyvera intermedia.</title>
        <authorList>
            <person name="Ke C."/>
            <person name="Jian S."/>
        </authorList>
    </citation>
    <scope>NUCLEOTIDE SEQUENCE [LARGE SCALE GENOMIC DNA]</scope>
    <source>
        <strain evidence="10 12">N2-1</strain>
    </source>
</reference>
<evidence type="ECO:0000313" key="10">
    <source>
        <dbReference type="EMBL" id="QGH30186.1"/>
    </source>
</evidence>
<comment type="subcellular location">
    <subcellularLocation>
        <location evidence="1">Cell inner membrane</location>
        <topology evidence="1">Multi-pass membrane protein</topology>
    </subcellularLocation>
    <subcellularLocation>
        <location evidence="8">Cell membrane</location>
        <topology evidence="8">Multi-pass membrane protein</topology>
    </subcellularLocation>
</comment>
<dbReference type="EMBL" id="CP123488">
    <property type="protein sequence ID" value="WGL58129.1"/>
    <property type="molecule type" value="Genomic_DNA"/>
</dbReference>
<keyword evidence="2 8" id="KW-0813">Transport</keyword>
<dbReference type="EMBL" id="CP045845">
    <property type="protein sequence ID" value="QGH30186.1"/>
    <property type="molecule type" value="Genomic_DNA"/>
</dbReference>
<evidence type="ECO:0000256" key="3">
    <source>
        <dbReference type="ARBA" id="ARBA00022475"/>
    </source>
</evidence>
<feature type="transmembrane region" description="Helical" evidence="8">
    <location>
        <begin position="12"/>
        <end position="33"/>
    </location>
</feature>
<dbReference type="PANTHER" id="PTHR43357">
    <property type="entry name" value="INNER MEMBRANE ABC TRANSPORTER PERMEASE PROTEIN YDCV"/>
    <property type="match status" value="1"/>
</dbReference>
<evidence type="ECO:0000256" key="8">
    <source>
        <dbReference type="RuleBase" id="RU363032"/>
    </source>
</evidence>
<dbReference type="GeneID" id="91972960"/>
<proteinExistence type="inferred from homology"/>
<feature type="transmembrane region" description="Helical" evidence="8">
    <location>
        <begin position="71"/>
        <end position="91"/>
    </location>
</feature>
<gene>
    <name evidence="10" type="ORF">GHC21_11145</name>
    <name evidence="11" type="ORF">QBD33_10470</name>
</gene>
<keyword evidence="12" id="KW-1185">Reference proteome</keyword>
<dbReference type="GO" id="GO:0055085">
    <property type="term" value="P:transmembrane transport"/>
    <property type="evidence" value="ECO:0007669"/>
    <property type="project" value="InterPro"/>
</dbReference>
<dbReference type="SUPFAM" id="SSF161098">
    <property type="entry name" value="MetI-like"/>
    <property type="match status" value="1"/>
</dbReference>
<dbReference type="OrthoDB" id="6496035at2"/>
<dbReference type="PANTHER" id="PTHR43357:SF4">
    <property type="entry name" value="INNER MEMBRANE ABC TRANSPORTER PERMEASE PROTEIN YDCV"/>
    <property type="match status" value="1"/>
</dbReference>
<keyword evidence="5 8" id="KW-0812">Transmembrane</keyword>
<dbReference type="CDD" id="cd06261">
    <property type="entry name" value="TM_PBP2"/>
    <property type="match status" value="1"/>
</dbReference>
<name>A0A3S4EEW7_KLUIN</name>
<dbReference type="Proteomes" id="UP000344450">
    <property type="component" value="Chromosome"/>
</dbReference>
<keyword evidence="3" id="KW-1003">Cell membrane</keyword>
<evidence type="ECO:0000256" key="5">
    <source>
        <dbReference type="ARBA" id="ARBA00022692"/>
    </source>
</evidence>
<evidence type="ECO:0000259" key="9">
    <source>
        <dbReference type="PROSITE" id="PS50928"/>
    </source>
</evidence>
<feature type="transmembrane region" description="Helical" evidence="8">
    <location>
        <begin position="133"/>
        <end position="153"/>
    </location>
</feature>
<keyword evidence="6 8" id="KW-1133">Transmembrane helix</keyword>
<evidence type="ECO:0000256" key="6">
    <source>
        <dbReference type="ARBA" id="ARBA00022989"/>
    </source>
</evidence>
<evidence type="ECO:0000313" key="11">
    <source>
        <dbReference type="EMBL" id="WGL58129.1"/>
    </source>
</evidence>
<feature type="domain" description="ABC transmembrane type-1" evidence="9">
    <location>
        <begin position="65"/>
        <end position="253"/>
    </location>
</feature>
<protein>
    <submittedName>
        <fullName evidence="10 11">ABC transporter permease</fullName>
    </submittedName>
</protein>